<dbReference type="NCBIfam" id="TIGR01730">
    <property type="entry name" value="RND_mfp"/>
    <property type="match status" value="1"/>
</dbReference>
<dbReference type="PANTHER" id="PTHR30097">
    <property type="entry name" value="CATION EFFLUX SYSTEM PROTEIN CUSB"/>
    <property type="match status" value="1"/>
</dbReference>
<dbReference type="AlphaFoldDB" id="F0S828"/>
<dbReference type="eggNOG" id="COG0845">
    <property type="taxonomic scope" value="Bacteria"/>
</dbReference>
<evidence type="ECO:0000259" key="6">
    <source>
        <dbReference type="Pfam" id="PF25975"/>
    </source>
</evidence>
<dbReference type="HOGENOM" id="CLU_018816_13_1_10"/>
<evidence type="ECO:0000259" key="5">
    <source>
        <dbReference type="Pfam" id="PF25954"/>
    </source>
</evidence>
<feature type="domain" description="CzcB-like C-terminal circularly permuted SH3-like" evidence="6">
    <location>
        <begin position="323"/>
        <end position="382"/>
    </location>
</feature>
<keyword evidence="2" id="KW-0813">Transport</keyword>
<dbReference type="GO" id="GO:0060003">
    <property type="term" value="P:copper ion export"/>
    <property type="evidence" value="ECO:0007669"/>
    <property type="project" value="TreeGrafter"/>
</dbReference>
<name>F0S828_PSESL</name>
<dbReference type="Pfam" id="PF25975">
    <property type="entry name" value="CzcB_C"/>
    <property type="match status" value="1"/>
</dbReference>
<evidence type="ECO:0000313" key="7">
    <source>
        <dbReference type="EMBL" id="ADY51249.1"/>
    </source>
</evidence>
<evidence type="ECO:0000256" key="1">
    <source>
        <dbReference type="ARBA" id="ARBA00009477"/>
    </source>
</evidence>
<evidence type="ECO:0000313" key="8">
    <source>
        <dbReference type="Proteomes" id="UP000000310"/>
    </source>
</evidence>
<evidence type="ECO:0000256" key="2">
    <source>
        <dbReference type="ARBA" id="ARBA00022448"/>
    </source>
</evidence>
<accession>F0S828</accession>
<dbReference type="InterPro" id="IPR051909">
    <property type="entry name" value="MFP_Cation_Efflux"/>
</dbReference>
<organism evidence="7 8">
    <name type="scientific">Pseudopedobacter saltans (strain ATCC 51119 / DSM 12145 / JCM 21818 / CCUG 39354 / LMG 10337 / NBRC 100064 / NCIMB 13643)</name>
    <name type="common">Pedobacter saltans</name>
    <dbReference type="NCBI Taxonomy" id="762903"/>
    <lineage>
        <taxon>Bacteria</taxon>
        <taxon>Pseudomonadati</taxon>
        <taxon>Bacteroidota</taxon>
        <taxon>Sphingobacteriia</taxon>
        <taxon>Sphingobacteriales</taxon>
        <taxon>Sphingobacteriaceae</taxon>
        <taxon>Pseudopedobacter</taxon>
    </lineage>
</organism>
<dbReference type="Pfam" id="PF25954">
    <property type="entry name" value="Beta-barrel_RND_2"/>
    <property type="match status" value="1"/>
</dbReference>
<feature type="domain" description="CusB-like barrel-sandwich hybrid" evidence="4">
    <location>
        <begin position="110"/>
        <end position="235"/>
    </location>
</feature>
<dbReference type="GO" id="GO:0030288">
    <property type="term" value="C:outer membrane-bounded periplasmic space"/>
    <property type="evidence" value="ECO:0007669"/>
    <property type="project" value="TreeGrafter"/>
</dbReference>
<dbReference type="GO" id="GO:0015679">
    <property type="term" value="P:plasma membrane copper ion transport"/>
    <property type="evidence" value="ECO:0007669"/>
    <property type="project" value="TreeGrafter"/>
</dbReference>
<dbReference type="InterPro" id="IPR045800">
    <property type="entry name" value="HMBD"/>
</dbReference>
<feature type="domain" description="Heavy metal binding" evidence="3">
    <location>
        <begin position="36"/>
        <end position="63"/>
    </location>
</feature>
<comment type="similarity">
    <text evidence="1">Belongs to the membrane fusion protein (MFP) (TC 8.A.1) family.</text>
</comment>
<dbReference type="PANTHER" id="PTHR30097:SF4">
    <property type="entry name" value="SLR6042 PROTEIN"/>
    <property type="match status" value="1"/>
</dbReference>
<dbReference type="Gene3D" id="2.40.50.100">
    <property type="match status" value="1"/>
</dbReference>
<dbReference type="Pfam" id="PF19335">
    <property type="entry name" value="HMBD"/>
    <property type="match status" value="1"/>
</dbReference>
<dbReference type="Gene3D" id="2.40.420.20">
    <property type="match status" value="1"/>
</dbReference>
<protein>
    <submittedName>
        <fullName evidence="7">Efflux transporter, RND family, MFP subunit</fullName>
    </submittedName>
</protein>
<dbReference type="InterPro" id="IPR006143">
    <property type="entry name" value="RND_pump_MFP"/>
</dbReference>
<dbReference type="GO" id="GO:0016020">
    <property type="term" value="C:membrane"/>
    <property type="evidence" value="ECO:0007669"/>
    <property type="project" value="InterPro"/>
</dbReference>
<gene>
    <name evidence="7" type="ordered locus">Pedsa_0673</name>
</gene>
<dbReference type="GO" id="GO:0022857">
    <property type="term" value="F:transmembrane transporter activity"/>
    <property type="evidence" value="ECO:0007669"/>
    <property type="project" value="InterPro"/>
</dbReference>
<evidence type="ECO:0000259" key="3">
    <source>
        <dbReference type="Pfam" id="PF19335"/>
    </source>
</evidence>
<reference evidence="8" key="2">
    <citation type="submission" date="2011-02" db="EMBL/GenBank/DDBJ databases">
        <title>The complete genome of Pedobacter saltans DSM 12145.</title>
        <authorList>
            <consortium name="US DOE Joint Genome Institute (JGI-PGF)"/>
            <person name="Lucas S."/>
            <person name="Copeland A."/>
            <person name="Lapidus A."/>
            <person name="Bruce D."/>
            <person name="Goodwin L."/>
            <person name="Pitluck S."/>
            <person name="Kyrpides N."/>
            <person name="Mavromatis K."/>
            <person name="Pagani I."/>
            <person name="Ivanova N."/>
            <person name="Ovchinnikova G."/>
            <person name="Lu M."/>
            <person name="Detter J.C."/>
            <person name="Han C."/>
            <person name="Land M."/>
            <person name="Hauser L."/>
            <person name="Markowitz V."/>
            <person name="Cheng J.-F."/>
            <person name="Hugenholtz P."/>
            <person name="Woyke T."/>
            <person name="Wu D."/>
            <person name="Tindall B."/>
            <person name="Pomrenke H.G."/>
            <person name="Brambilla E."/>
            <person name="Klenk H.-P."/>
            <person name="Eisen J.A."/>
        </authorList>
    </citation>
    <scope>NUCLEOTIDE SEQUENCE [LARGE SCALE GENOMIC DNA]</scope>
    <source>
        <strain evidence="8">ATCC 51119 / DSM 12145 / JCM 21818 / LMG 10337 / NBRC 100064 / NCIMB 13643</strain>
    </source>
</reference>
<dbReference type="RefSeq" id="WP_013631750.1">
    <property type="nucleotide sequence ID" value="NC_015177.1"/>
</dbReference>
<dbReference type="InterPro" id="IPR058649">
    <property type="entry name" value="CzcB_C"/>
</dbReference>
<dbReference type="InterPro" id="IPR058792">
    <property type="entry name" value="Beta-barrel_RND_2"/>
</dbReference>
<dbReference type="KEGG" id="psn:Pedsa_0673"/>
<dbReference type="InterPro" id="IPR058790">
    <property type="entry name" value="BSH_CusB"/>
</dbReference>
<sequence>MKFRIYFSIIIAGLSLLNFSCSEQKKEQPAAKQGIKYTCPMHPEIIRDEPGSCPICHMDLVPVTKTESPVLMLSDSQIKLANIKTMTVGSGTFQNQMEIKGKIVTDANGIEIISARYNGHVDRLYVKEIGSPVQKGQKLYSIYSEELLALQTDYLLNLKQQDEFPNESIYKKLTEAAKHKLALYGWSETQIAQLKSRKKTDALLTVYAPISGIVKEINLIEGSYINTGMALFRIENSNNLWVEADVYPHELKNIKTGQTIQVVIPGFEDQAIASKVDFINPQYNDAQQIVTIRASIKNPDLNFQEGMLAKVIINKAAENEVLSIPVDAIVRHQNQKHVWVQTEKNTYEPRKIETDKENENFAIVKSGLNSGEQIVYSGAYLLYSEYKLKKGHLVL</sequence>
<dbReference type="STRING" id="762903.Pedsa_0673"/>
<dbReference type="GO" id="GO:0046914">
    <property type="term" value="F:transition metal ion binding"/>
    <property type="evidence" value="ECO:0007669"/>
    <property type="project" value="TreeGrafter"/>
</dbReference>
<dbReference type="EMBL" id="CP002545">
    <property type="protein sequence ID" value="ADY51249.1"/>
    <property type="molecule type" value="Genomic_DNA"/>
</dbReference>
<dbReference type="OrthoDB" id="9806939at2"/>
<evidence type="ECO:0000259" key="4">
    <source>
        <dbReference type="Pfam" id="PF25919"/>
    </source>
</evidence>
<dbReference type="Pfam" id="PF25919">
    <property type="entry name" value="BSH_CusB"/>
    <property type="match status" value="1"/>
</dbReference>
<reference evidence="7 8" key="1">
    <citation type="journal article" date="2011" name="Stand. Genomic Sci.">
        <title>Complete genome sequence of the gliding, heparinolytic Pedobacter saltans type strain (113).</title>
        <authorList>
            <person name="Liolios K."/>
            <person name="Sikorski J."/>
            <person name="Lu M."/>
            <person name="Nolan M."/>
            <person name="Lapidus A."/>
            <person name="Lucas S."/>
            <person name="Hammon N."/>
            <person name="Deshpande S."/>
            <person name="Cheng J.F."/>
            <person name="Tapia R."/>
            <person name="Han C."/>
            <person name="Goodwin L."/>
            <person name="Pitluck S."/>
            <person name="Huntemann M."/>
            <person name="Ivanova N."/>
            <person name="Pagani I."/>
            <person name="Mavromatis K."/>
            <person name="Ovchinikova G."/>
            <person name="Pati A."/>
            <person name="Chen A."/>
            <person name="Palaniappan K."/>
            <person name="Land M."/>
            <person name="Hauser L."/>
            <person name="Brambilla E.M."/>
            <person name="Kotsyurbenko O."/>
            <person name="Rohde M."/>
            <person name="Tindall B.J."/>
            <person name="Abt B."/>
            <person name="Goker M."/>
            <person name="Detter J.C."/>
            <person name="Woyke T."/>
            <person name="Bristow J."/>
            <person name="Eisen J.A."/>
            <person name="Markowitz V."/>
            <person name="Hugenholtz P."/>
            <person name="Klenk H.P."/>
            <person name="Kyrpides N.C."/>
        </authorList>
    </citation>
    <scope>NUCLEOTIDE SEQUENCE [LARGE SCALE GENOMIC DNA]</scope>
    <source>
        <strain evidence="8">ATCC 51119 / DSM 12145 / JCM 21818 / LMG 10337 / NBRC 100064 / NCIMB 13643</strain>
    </source>
</reference>
<dbReference type="SUPFAM" id="SSF111369">
    <property type="entry name" value="HlyD-like secretion proteins"/>
    <property type="match status" value="1"/>
</dbReference>
<feature type="domain" description="CusB-like beta-barrel" evidence="5">
    <location>
        <begin position="240"/>
        <end position="315"/>
    </location>
</feature>
<dbReference type="Gene3D" id="2.40.30.170">
    <property type="match status" value="1"/>
</dbReference>
<dbReference type="Proteomes" id="UP000000310">
    <property type="component" value="Chromosome"/>
</dbReference>
<proteinExistence type="inferred from homology"/>
<keyword evidence="8" id="KW-1185">Reference proteome</keyword>